<dbReference type="GO" id="GO:0006890">
    <property type="term" value="P:retrograde vesicle-mediated transport, Golgi to endoplasmic reticulum"/>
    <property type="evidence" value="ECO:0007669"/>
    <property type="project" value="TreeGrafter"/>
</dbReference>
<dbReference type="InterPro" id="IPR028143">
    <property type="entry name" value="Get2/sif1"/>
</dbReference>
<dbReference type="PANTHER" id="PTHR28263:SF1">
    <property type="entry name" value="GOLGI TO ER TRAFFIC PROTEIN 2"/>
    <property type="match status" value="1"/>
</dbReference>
<name>A0A9P8W8W8_9HYPO</name>
<feature type="compositionally biased region" description="Low complexity" evidence="4">
    <location>
        <begin position="53"/>
        <end position="82"/>
    </location>
</feature>
<evidence type="ECO:0000256" key="4">
    <source>
        <dbReference type="SAM" id="MobiDB-lite"/>
    </source>
</evidence>
<dbReference type="EMBL" id="JAGPYM010000008">
    <property type="protein sequence ID" value="KAH6891118.1"/>
    <property type="molecule type" value="Genomic_DNA"/>
</dbReference>
<dbReference type="AlphaFoldDB" id="A0A9P8W8W8"/>
<feature type="region of interest" description="Disordered" evidence="4">
    <location>
        <begin position="1"/>
        <end position="87"/>
    </location>
</feature>
<accession>A0A9P8W8W8</accession>
<keyword evidence="2 5" id="KW-1133">Transmembrane helix</keyword>
<feature type="region of interest" description="Disordered" evidence="4">
    <location>
        <begin position="119"/>
        <end position="139"/>
    </location>
</feature>
<evidence type="ECO:0000256" key="3">
    <source>
        <dbReference type="ARBA" id="ARBA00023136"/>
    </source>
</evidence>
<dbReference type="OrthoDB" id="5393181at2759"/>
<keyword evidence="7" id="KW-1185">Reference proteome</keyword>
<keyword evidence="1 5" id="KW-0812">Transmembrane</keyword>
<proteinExistence type="predicted"/>
<evidence type="ECO:0000313" key="6">
    <source>
        <dbReference type="EMBL" id="KAH6891118.1"/>
    </source>
</evidence>
<dbReference type="Pfam" id="PF08690">
    <property type="entry name" value="GET2"/>
    <property type="match status" value="1"/>
</dbReference>
<evidence type="ECO:0000256" key="5">
    <source>
        <dbReference type="SAM" id="Phobius"/>
    </source>
</evidence>
<gene>
    <name evidence="6" type="ORF">B0T10DRAFT_484479</name>
</gene>
<organism evidence="6 7">
    <name type="scientific">Thelonectria olida</name>
    <dbReference type="NCBI Taxonomy" id="1576542"/>
    <lineage>
        <taxon>Eukaryota</taxon>
        <taxon>Fungi</taxon>
        <taxon>Dikarya</taxon>
        <taxon>Ascomycota</taxon>
        <taxon>Pezizomycotina</taxon>
        <taxon>Sordariomycetes</taxon>
        <taxon>Hypocreomycetidae</taxon>
        <taxon>Hypocreales</taxon>
        <taxon>Nectriaceae</taxon>
        <taxon>Thelonectria</taxon>
    </lineage>
</organism>
<sequence>MSDSALSPDDAAAKRASEQARLRKERREAKIKAGGSARLNRITGLGGRENVPEPETATTTSTDAAPASTPAPPAVAASPSAAHHADPEEVDISEHYYEPKKANVPAMTEDDLRQMMLGFESGNTPRQPSPNPGAQNLDEDPMMKMMSQLMSGAGFPSDGSSPFPGMPAGANPFQPQPAQQQQASATANIWRILHALVALGLGLYVVLLTPFAGTKIERDRAALPITTSEDPFSTPVDASEFEADLEQRKRMFFWAFATAEAVLLSTRYFLLKQGALPAGIAGTVVGFLPQPYKGYVEIVLRYGQIFTTVRSDMLACIFVLGVCAWARG</sequence>
<evidence type="ECO:0000256" key="2">
    <source>
        <dbReference type="ARBA" id="ARBA00022989"/>
    </source>
</evidence>
<feature type="transmembrane region" description="Helical" evidence="5">
    <location>
        <begin position="189"/>
        <end position="211"/>
    </location>
</feature>
<evidence type="ECO:0000256" key="1">
    <source>
        <dbReference type="ARBA" id="ARBA00022692"/>
    </source>
</evidence>
<evidence type="ECO:0000313" key="7">
    <source>
        <dbReference type="Proteomes" id="UP000777438"/>
    </source>
</evidence>
<reference evidence="6 7" key="1">
    <citation type="journal article" date="2021" name="Nat. Commun.">
        <title>Genetic determinants of endophytism in the Arabidopsis root mycobiome.</title>
        <authorList>
            <person name="Mesny F."/>
            <person name="Miyauchi S."/>
            <person name="Thiergart T."/>
            <person name="Pickel B."/>
            <person name="Atanasova L."/>
            <person name="Karlsson M."/>
            <person name="Huettel B."/>
            <person name="Barry K.W."/>
            <person name="Haridas S."/>
            <person name="Chen C."/>
            <person name="Bauer D."/>
            <person name="Andreopoulos W."/>
            <person name="Pangilinan J."/>
            <person name="LaButti K."/>
            <person name="Riley R."/>
            <person name="Lipzen A."/>
            <person name="Clum A."/>
            <person name="Drula E."/>
            <person name="Henrissat B."/>
            <person name="Kohler A."/>
            <person name="Grigoriev I.V."/>
            <person name="Martin F.M."/>
            <person name="Hacquard S."/>
        </authorList>
    </citation>
    <scope>NUCLEOTIDE SEQUENCE [LARGE SCALE GENOMIC DNA]</scope>
    <source>
        <strain evidence="6 7">MPI-CAGE-CH-0241</strain>
    </source>
</reference>
<comment type="caution">
    <text evidence="6">The sequence shown here is derived from an EMBL/GenBank/DDBJ whole genome shotgun (WGS) entry which is preliminary data.</text>
</comment>
<dbReference type="PANTHER" id="PTHR28263">
    <property type="entry name" value="GOLGI TO ER TRAFFIC PROTEIN 2"/>
    <property type="match status" value="1"/>
</dbReference>
<protein>
    <submittedName>
        <fullName evidence="6">Uncharacterized protein</fullName>
    </submittedName>
</protein>
<dbReference type="Proteomes" id="UP000777438">
    <property type="component" value="Unassembled WGS sequence"/>
</dbReference>
<keyword evidence="3 5" id="KW-0472">Membrane</keyword>
<feature type="compositionally biased region" description="Low complexity" evidence="4">
    <location>
        <begin position="1"/>
        <end position="10"/>
    </location>
</feature>
<feature type="compositionally biased region" description="Basic and acidic residues" evidence="4">
    <location>
        <begin position="11"/>
        <end position="31"/>
    </location>
</feature>